<dbReference type="Proteomes" id="UP000198976">
    <property type="component" value="Chromosome I"/>
</dbReference>
<feature type="transmembrane region" description="Helical" evidence="1">
    <location>
        <begin position="40"/>
        <end position="64"/>
    </location>
</feature>
<feature type="transmembrane region" description="Helical" evidence="1">
    <location>
        <begin position="84"/>
        <end position="102"/>
    </location>
</feature>
<dbReference type="InterPro" id="IPR006976">
    <property type="entry name" value="VanZ-like"/>
</dbReference>
<evidence type="ECO:0000256" key="1">
    <source>
        <dbReference type="SAM" id="Phobius"/>
    </source>
</evidence>
<proteinExistence type="predicted"/>
<name>A0ABY0V5A4_9ACTO</name>
<dbReference type="PANTHER" id="PTHR36834">
    <property type="entry name" value="MEMBRANE PROTEIN-RELATED"/>
    <property type="match status" value="1"/>
</dbReference>
<organism evidence="3 4">
    <name type="scientific">Schaalia radingae</name>
    <dbReference type="NCBI Taxonomy" id="131110"/>
    <lineage>
        <taxon>Bacteria</taxon>
        <taxon>Bacillati</taxon>
        <taxon>Actinomycetota</taxon>
        <taxon>Actinomycetes</taxon>
        <taxon>Actinomycetales</taxon>
        <taxon>Actinomycetaceae</taxon>
        <taxon>Schaalia</taxon>
    </lineage>
</organism>
<dbReference type="Pfam" id="PF04892">
    <property type="entry name" value="VanZ"/>
    <property type="match status" value="1"/>
</dbReference>
<dbReference type="PANTHER" id="PTHR36834:SF2">
    <property type="entry name" value="MEMBRANE PROTEIN"/>
    <property type="match status" value="1"/>
</dbReference>
<dbReference type="EMBL" id="LT629792">
    <property type="protein sequence ID" value="SDT86042.1"/>
    <property type="molecule type" value="Genomic_DNA"/>
</dbReference>
<keyword evidence="4" id="KW-1185">Reference proteome</keyword>
<evidence type="ECO:0000313" key="3">
    <source>
        <dbReference type="EMBL" id="SDT86042.1"/>
    </source>
</evidence>
<dbReference type="RefSeq" id="WP_092648160.1">
    <property type="nucleotide sequence ID" value="NZ_LT629792.1"/>
</dbReference>
<dbReference type="InterPro" id="IPR053150">
    <property type="entry name" value="Teicoplanin_resist-assoc"/>
</dbReference>
<sequence>MDWELSGRHLLCGFAPIIALLAVYFIFLHLKERRRRFGHIAISCVFCFYLTGILTMTGIWYMSAFDPRIVYIPFVDMVRGPVDTILNVVLFIPLGIFLPLLYKKFDKMGKIALAGFLISASVEVVQMFGCGATDINDLIANTVGACLGFCIYKMLCRIIPESYLEKIQVDGSQCIYELVIFWLCTLLVMITIQPQIYHALFTAGG</sequence>
<keyword evidence="1" id="KW-1133">Transmembrane helix</keyword>
<keyword evidence="1" id="KW-0812">Transmembrane</keyword>
<keyword evidence="1" id="KW-0472">Membrane</keyword>
<evidence type="ECO:0000259" key="2">
    <source>
        <dbReference type="Pfam" id="PF04892"/>
    </source>
</evidence>
<accession>A0ABY0V5A4</accession>
<feature type="transmembrane region" description="Helical" evidence="1">
    <location>
        <begin position="6"/>
        <end position="28"/>
    </location>
</feature>
<protein>
    <submittedName>
        <fullName evidence="3">Glycopeptide antibiotics resistance protein</fullName>
    </submittedName>
</protein>
<reference evidence="3 4" key="1">
    <citation type="submission" date="2016-10" db="EMBL/GenBank/DDBJ databases">
        <authorList>
            <person name="Varghese N."/>
            <person name="Submissions S."/>
        </authorList>
    </citation>
    <scope>NUCLEOTIDE SEQUENCE [LARGE SCALE GENOMIC DNA]</scope>
    <source>
        <strain evidence="3 4">DSM 9169</strain>
    </source>
</reference>
<feature type="domain" description="VanZ-like" evidence="2">
    <location>
        <begin position="19"/>
        <end position="154"/>
    </location>
</feature>
<feature type="transmembrane region" description="Helical" evidence="1">
    <location>
        <begin position="175"/>
        <end position="196"/>
    </location>
</feature>
<gene>
    <name evidence="3" type="ORF">SAMN04489714_0226</name>
</gene>
<evidence type="ECO:0000313" key="4">
    <source>
        <dbReference type="Proteomes" id="UP000198976"/>
    </source>
</evidence>